<gene>
    <name evidence="6" type="ORF">GCM10022214_27830</name>
</gene>
<dbReference type="InterPro" id="IPR003587">
    <property type="entry name" value="Hint_dom_N"/>
</dbReference>
<evidence type="ECO:0000259" key="5">
    <source>
        <dbReference type="PROSITE" id="PS51918"/>
    </source>
</evidence>
<dbReference type="PROSITE" id="PS50817">
    <property type="entry name" value="INTEIN_N_TER"/>
    <property type="match status" value="1"/>
</dbReference>
<dbReference type="NCBIfam" id="NF038136">
    <property type="entry name" value="rSAM_Rv_intein"/>
    <property type="match status" value="1"/>
</dbReference>
<dbReference type="InterPro" id="IPR058240">
    <property type="entry name" value="rSAM_sf"/>
</dbReference>
<feature type="domain" description="Radical SAM core" evidence="5">
    <location>
        <begin position="402"/>
        <end position="644"/>
    </location>
</feature>
<dbReference type="Proteomes" id="UP001500683">
    <property type="component" value="Unassembled WGS sequence"/>
</dbReference>
<accession>A0ABP7VMQ4</accession>
<dbReference type="CDD" id="cd00081">
    <property type="entry name" value="Hint"/>
    <property type="match status" value="1"/>
</dbReference>
<proteinExistence type="predicted"/>
<organism evidence="6 7">
    <name type="scientific">Actinomadura miaoliensis</name>
    <dbReference type="NCBI Taxonomy" id="430685"/>
    <lineage>
        <taxon>Bacteria</taxon>
        <taxon>Bacillati</taxon>
        <taxon>Actinomycetota</taxon>
        <taxon>Actinomycetes</taxon>
        <taxon>Streptosporangiales</taxon>
        <taxon>Thermomonosporaceae</taxon>
        <taxon>Actinomadura</taxon>
    </lineage>
</organism>
<dbReference type="InterPro" id="IPR003586">
    <property type="entry name" value="Hint_dom_C"/>
</dbReference>
<dbReference type="SUPFAM" id="SSF51294">
    <property type="entry name" value="Hedgehog/intein (Hint) domain"/>
    <property type="match status" value="1"/>
</dbReference>
<keyword evidence="7" id="KW-1185">Reference proteome</keyword>
<dbReference type="NCBIfam" id="TIGR01443">
    <property type="entry name" value="intein_Cterm"/>
    <property type="match status" value="1"/>
</dbReference>
<evidence type="ECO:0000256" key="4">
    <source>
        <dbReference type="SAM" id="MobiDB-lite"/>
    </source>
</evidence>
<dbReference type="PROSITE" id="PS50818">
    <property type="entry name" value="INTEIN_C_TER"/>
    <property type="match status" value="1"/>
</dbReference>
<dbReference type="NCBIfam" id="NF038135">
    <property type="entry name" value="rSAM_Rv2578c"/>
    <property type="match status" value="1"/>
</dbReference>
<evidence type="ECO:0000256" key="3">
    <source>
        <dbReference type="ARBA" id="ARBA00023014"/>
    </source>
</evidence>
<dbReference type="EMBL" id="BAAAZG010000016">
    <property type="protein sequence ID" value="GAA4070597.1"/>
    <property type="molecule type" value="Genomic_DNA"/>
</dbReference>
<dbReference type="SMART" id="SM00305">
    <property type="entry name" value="HintC"/>
    <property type="match status" value="1"/>
</dbReference>
<dbReference type="InterPro" id="IPR007197">
    <property type="entry name" value="rSAM"/>
</dbReference>
<dbReference type="SUPFAM" id="SSF102114">
    <property type="entry name" value="Radical SAM enzymes"/>
    <property type="match status" value="1"/>
</dbReference>
<feature type="region of interest" description="Disordered" evidence="4">
    <location>
        <begin position="652"/>
        <end position="701"/>
    </location>
</feature>
<name>A0ABP7VMQ4_9ACTN</name>
<dbReference type="SMART" id="SM00306">
    <property type="entry name" value="HintN"/>
    <property type="match status" value="1"/>
</dbReference>
<dbReference type="InterPro" id="IPR036844">
    <property type="entry name" value="Hint_dom_sf"/>
</dbReference>
<evidence type="ECO:0000313" key="6">
    <source>
        <dbReference type="EMBL" id="GAA4070597.1"/>
    </source>
</evidence>
<keyword evidence="3" id="KW-0411">Iron-sulfur</keyword>
<dbReference type="InterPro" id="IPR040086">
    <property type="entry name" value="MJ0683-like"/>
</dbReference>
<dbReference type="PANTHER" id="PTHR43432:SF3">
    <property type="entry name" value="SLR0285 PROTEIN"/>
    <property type="match status" value="1"/>
</dbReference>
<comment type="caution">
    <text evidence="6">The sequence shown here is derived from an EMBL/GenBank/DDBJ whole genome shotgun (WGS) entry which is preliminary data.</text>
</comment>
<dbReference type="Gene3D" id="2.170.16.10">
    <property type="entry name" value="Hedgehog/Intein (Hint) domain"/>
    <property type="match status" value="1"/>
</dbReference>
<evidence type="ECO:0000256" key="1">
    <source>
        <dbReference type="ARBA" id="ARBA00022723"/>
    </source>
</evidence>
<sequence>MGPMRWDNLRLDDGAEPGPVAPLIERRAIARTFDTPGFRGMTFYEVQARSIINRVPPASRMPFQWTINPYRGCSHACVYCCGGDTPILMADGRTKPLREVRVGDRVYGTRREGRHRRYVVTEVLDHWQTVKPAHRVTLRDGTRLVTSGDHRFLTGRGWRHVTGGEPGARRRPHLAPGDDLVGTGRFATPPKVDDDYRRGYLCAVLRGRGHIGPHRVRLPAGEADVLARGRRYLEHFGVACDGARPVTRERVPRGPAERHAEGIGVRGAVAVAAVERLTRWPRPPSRSWHTGLLAGLFDTGADGDHTVSRIAVAGTEMFGGLKDALAELGFTFTADACAGAAPRGVRLTGGVRERLRFLHAVDPAATRKWPVEGAAVASDASLAVVSVEPLGLEAPLYDITTGTGDFIADGVVSHNCFARRSHEYLDLDAGADFDSKIVVKVNAGELVRRELAAPRWRGEHIAMGTNVDCYQRAEGRYRLMPPILEALRDAANPFSILTKGSLILRDLPLLVEAAQRTEVSTAVSVGSVDRELWRLVEPGTPAPDKRLEVCAALNDAGVRCGVVMGPVLPYLSDSPAQLEEAVRRIAEAGATSVTAITLHLRPGAREWYLAWLREHHPDLVTPYARLYRGGAYAPREFQQRISQRVRELAAKYGIDRRSPGHRGSAPARPQTSGEPSSSEPSPGELSPGKPSSGEPEQLSLL</sequence>
<evidence type="ECO:0000313" key="7">
    <source>
        <dbReference type="Proteomes" id="UP001500683"/>
    </source>
</evidence>
<evidence type="ECO:0000256" key="2">
    <source>
        <dbReference type="ARBA" id="ARBA00023004"/>
    </source>
</evidence>
<dbReference type="PROSITE" id="PS51918">
    <property type="entry name" value="RADICAL_SAM"/>
    <property type="match status" value="1"/>
</dbReference>
<protein>
    <submittedName>
        <fullName evidence="6">Intein-containing Rv2578c family radical SAM protein</fullName>
    </submittedName>
</protein>
<dbReference type="Gene3D" id="3.80.30.30">
    <property type="match status" value="1"/>
</dbReference>
<reference evidence="7" key="1">
    <citation type="journal article" date="2019" name="Int. J. Syst. Evol. Microbiol.">
        <title>The Global Catalogue of Microorganisms (GCM) 10K type strain sequencing project: providing services to taxonomists for standard genome sequencing and annotation.</title>
        <authorList>
            <consortium name="The Broad Institute Genomics Platform"/>
            <consortium name="The Broad Institute Genome Sequencing Center for Infectious Disease"/>
            <person name="Wu L."/>
            <person name="Ma J."/>
        </authorList>
    </citation>
    <scope>NUCLEOTIDE SEQUENCE [LARGE SCALE GENOMIC DNA]</scope>
    <source>
        <strain evidence="7">JCM 16702</strain>
    </source>
</reference>
<dbReference type="InterPro" id="IPR030934">
    <property type="entry name" value="Intein_C"/>
</dbReference>
<dbReference type="InterPro" id="IPR006141">
    <property type="entry name" value="Intein_N"/>
</dbReference>
<dbReference type="PANTHER" id="PTHR43432">
    <property type="entry name" value="SLR0285 PROTEIN"/>
    <property type="match status" value="1"/>
</dbReference>
<feature type="compositionally biased region" description="Low complexity" evidence="4">
    <location>
        <begin position="672"/>
        <end position="701"/>
    </location>
</feature>
<keyword evidence="2" id="KW-0408">Iron</keyword>
<keyword evidence="1" id="KW-0479">Metal-binding</keyword>